<evidence type="ECO:0000313" key="3">
    <source>
        <dbReference type="Proteomes" id="UP000299102"/>
    </source>
</evidence>
<evidence type="ECO:0000256" key="1">
    <source>
        <dbReference type="SAM" id="MobiDB-lite"/>
    </source>
</evidence>
<dbReference type="AlphaFoldDB" id="A0A4C1SB87"/>
<dbReference type="Proteomes" id="UP000299102">
    <property type="component" value="Unassembled WGS sequence"/>
</dbReference>
<feature type="compositionally biased region" description="Basic and acidic residues" evidence="1">
    <location>
        <begin position="66"/>
        <end position="88"/>
    </location>
</feature>
<feature type="region of interest" description="Disordered" evidence="1">
    <location>
        <begin position="1"/>
        <end position="31"/>
    </location>
</feature>
<evidence type="ECO:0000313" key="2">
    <source>
        <dbReference type="EMBL" id="GBO98646.1"/>
    </source>
</evidence>
<comment type="caution">
    <text evidence="2">The sequence shown here is derived from an EMBL/GenBank/DDBJ whole genome shotgun (WGS) entry which is preliminary data.</text>
</comment>
<protein>
    <recommendedName>
        <fullName evidence="4">RNA-directed DNA polymerase from mobile element jockey</fullName>
    </recommendedName>
</protein>
<sequence length="283" mass="31981">MPQRSSGNSGRAPGGTVRTHAIGHTEAASHHVQVERRVEEFLMAPVPPLPGDYFAIQRHTRDRTLSEELEDGPCHRHTESRQDPDSQRANDQSRCCPTSPSCSRRIALRRLLRHLTPRQEQFGFRSGTPLRSSWQESSPRRRAGSSYRRVFLDIERRSTECGTRLKLLNTQIPPALVRTVASFLEGRSFFVAVEDATSDPTPGAARQLSVSVPVRSLRTISPLQVNWDWEEDVVLALYADDSAYFASSRRADLAAAKIQRVLDLLPKAGQMASRRKRYRRPPY</sequence>
<dbReference type="EMBL" id="BGZK01003199">
    <property type="protein sequence ID" value="GBO98646.1"/>
    <property type="molecule type" value="Genomic_DNA"/>
</dbReference>
<dbReference type="OrthoDB" id="10065625at2759"/>
<proteinExistence type="predicted"/>
<gene>
    <name evidence="2" type="ORF">EVAR_90825_1</name>
</gene>
<reference evidence="2 3" key="1">
    <citation type="journal article" date="2019" name="Commun. Biol.">
        <title>The bagworm genome reveals a unique fibroin gene that provides high tensile strength.</title>
        <authorList>
            <person name="Kono N."/>
            <person name="Nakamura H."/>
            <person name="Ohtoshi R."/>
            <person name="Tomita M."/>
            <person name="Numata K."/>
            <person name="Arakawa K."/>
        </authorList>
    </citation>
    <scope>NUCLEOTIDE SEQUENCE [LARGE SCALE GENOMIC DNA]</scope>
</reference>
<organism evidence="2 3">
    <name type="scientific">Eumeta variegata</name>
    <name type="common">Bagworm moth</name>
    <name type="synonym">Eumeta japonica</name>
    <dbReference type="NCBI Taxonomy" id="151549"/>
    <lineage>
        <taxon>Eukaryota</taxon>
        <taxon>Metazoa</taxon>
        <taxon>Ecdysozoa</taxon>
        <taxon>Arthropoda</taxon>
        <taxon>Hexapoda</taxon>
        <taxon>Insecta</taxon>
        <taxon>Pterygota</taxon>
        <taxon>Neoptera</taxon>
        <taxon>Endopterygota</taxon>
        <taxon>Lepidoptera</taxon>
        <taxon>Glossata</taxon>
        <taxon>Ditrysia</taxon>
        <taxon>Tineoidea</taxon>
        <taxon>Psychidae</taxon>
        <taxon>Oiketicinae</taxon>
        <taxon>Eumeta</taxon>
    </lineage>
</organism>
<feature type="region of interest" description="Disordered" evidence="1">
    <location>
        <begin position="66"/>
        <end position="100"/>
    </location>
</feature>
<accession>A0A4C1SB87</accession>
<evidence type="ECO:0008006" key="4">
    <source>
        <dbReference type="Google" id="ProtNLM"/>
    </source>
</evidence>
<keyword evidence="3" id="KW-1185">Reference proteome</keyword>
<name>A0A4C1SB87_EUMVA</name>